<evidence type="ECO:0000313" key="2">
    <source>
        <dbReference type="EMBL" id="KAK1926272.1"/>
    </source>
</evidence>
<organism evidence="2 3">
    <name type="scientific">Papiliotrema laurentii</name>
    <name type="common">Cryptococcus laurentii</name>
    <dbReference type="NCBI Taxonomy" id="5418"/>
    <lineage>
        <taxon>Eukaryota</taxon>
        <taxon>Fungi</taxon>
        <taxon>Dikarya</taxon>
        <taxon>Basidiomycota</taxon>
        <taxon>Agaricomycotina</taxon>
        <taxon>Tremellomycetes</taxon>
        <taxon>Tremellales</taxon>
        <taxon>Rhynchogastremaceae</taxon>
        <taxon>Papiliotrema</taxon>
    </lineage>
</organism>
<dbReference type="Proteomes" id="UP001182556">
    <property type="component" value="Unassembled WGS sequence"/>
</dbReference>
<dbReference type="AlphaFoldDB" id="A0AAD9L891"/>
<feature type="compositionally biased region" description="Polar residues" evidence="1">
    <location>
        <begin position="14"/>
        <end position="29"/>
    </location>
</feature>
<name>A0AAD9L891_PAPLA</name>
<gene>
    <name evidence="2" type="ORF">DB88DRAFT_470860</name>
</gene>
<sequence>MTRPNLVVYISLTPTATAAQSPNEPTPSLSEIDAPPPYTVSPHSADPRHLSRALRDFRDNNDPAQWGLRRLGRQPLQHSWWLRWLLWLGESAAPPDPPSWAASVSNNTPWLSMGNHGVI</sequence>
<accession>A0AAD9L891</accession>
<evidence type="ECO:0000313" key="3">
    <source>
        <dbReference type="Proteomes" id="UP001182556"/>
    </source>
</evidence>
<keyword evidence="3" id="KW-1185">Reference proteome</keyword>
<evidence type="ECO:0000256" key="1">
    <source>
        <dbReference type="SAM" id="MobiDB-lite"/>
    </source>
</evidence>
<comment type="caution">
    <text evidence="2">The sequence shown here is derived from an EMBL/GenBank/DDBJ whole genome shotgun (WGS) entry which is preliminary data.</text>
</comment>
<proteinExistence type="predicted"/>
<reference evidence="2" key="1">
    <citation type="submission" date="2023-02" db="EMBL/GenBank/DDBJ databases">
        <title>Identification and recombinant expression of a fungal hydrolase from Papiliotrema laurentii that hydrolyzes apple cutin and clears colloidal polyester polyurethane.</title>
        <authorList>
            <consortium name="DOE Joint Genome Institute"/>
            <person name="Roman V.A."/>
            <person name="Bojanowski C."/>
            <person name="Crable B.R."/>
            <person name="Wagner D.N."/>
            <person name="Hung C.S."/>
            <person name="Nadeau L.J."/>
            <person name="Schratz L."/>
            <person name="Haridas S."/>
            <person name="Pangilinan J."/>
            <person name="Lipzen A."/>
            <person name="Na H."/>
            <person name="Yan M."/>
            <person name="Ng V."/>
            <person name="Grigoriev I.V."/>
            <person name="Spatafora J.W."/>
            <person name="Barlow D."/>
            <person name="Biffinger J."/>
            <person name="Kelley-Loughnane N."/>
            <person name="Varaljay V.A."/>
            <person name="Crookes-Goodson W.J."/>
        </authorList>
    </citation>
    <scope>NUCLEOTIDE SEQUENCE</scope>
    <source>
        <strain evidence="2">5307AH</strain>
    </source>
</reference>
<protein>
    <submittedName>
        <fullName evidence="2">Uncharacterized protein</fullName>
    </submittedName>
</protein>
<feature type="region of interest" description="Disordered" evidence="1">
    <location>
        <begin position="14"/>
        <end position="49"/>
    </location>
</feature>
<dbReference type="EMBL" id="JAODAN010000002">
    <property type="protein sequence ID" value="KAK1926272.1"/>
    <property type="molecule type" value="Genomic_DNA"/>
</dbReference>